<feature type="region of interest" description="Disordered" evidence="1">
    <location>
        <begin position="1"/>
        <end position="55"/>
    </location>
</feature>
<evidence type="ECO:0000313" key="2">
    <source>
        <dbReference type="EMBL" id="KFB36529.1"/>
    </source>
</evidence>
<keyword evidence="4" id="KW-1185">Reference proteome</keyword>
<dbReference type="AlphaFoldDB" id="A0A084VEY5"/>
<feature type="compositionally biased region" description="Polar residues" evidence="1">
    <location>
        <begin position="23"/>
        <end position="32"/>
    </location>
</feature>
<evidence type="ECO:0000313" key="4">
    <source>
        <dbReference type="Proteomes" id="UP000030765"/>
    </source>
</evidence>
<gene>
    <name evidence="2" type="ORF">ZHAS_00003666</name>
</gene>
<organism evidence="2">
    <name type="scientific">Anopheles sinensis</name>
    <name type="common">Mosquito</name>
    <dbReference type="NCBI Taxonomy" id="74873"/>
    <lineage>
        <taxon>Eukaryota</taxon>
        <taxon>Metazoa</taxon>
        <taxon>Ecdysozoa</taxon>
        <taxon>Arthropoda</taxon>
        <taxon>Hexapoda</taxon>
        <taxon>Insecta</taxon>
        <taxon>Pterygota</taxon>
        <taxon>Neoptera</taxon>
        <taxon>Endopterygota</taxon>
        <taxon>Diptera</taxon>
        <taxon>Nematocera</taxon>
        <taxon>Culicoidea</taxon>
        <taxon>Culicidae</taxon>
        <taxon>Anophelinae</taxon>
        <taxon>Anopheles</taxon>
    </lineage>
</organism>
<feature type="compositionally biased region" description="Polar residues" evidence="1">
    <location>
        <begin position="1"/>
        <end position="11"/>
    </location>
</feature>
<proteinExistence type="predicted"/>
<reference evidence="3" key="2">
    <citation type="submission" date="2020-05" db="UniProtKB">
        <authorList>
            <consortium name="EnsemblMetazoa"/>
        </authorList>
    </citation>
    <scope>IDENTIFICATION</scope>
</reference>
<dbReference type="Proteomes" id="UP000030765">
    <property type="component" value="Unassembled WGS sequence"/>
</dbReference>
<reference evidence="2 4" key="1">
    <citation type="journal article" date="2014" name="BMC Genomics">
        <title>Genome sequence of Anopheles sinensis provides insight into genetics basis of mosquito competence for malaria parasites.</title>
        <authorList>
            <person name="Zhou D."/>
            <person name="Zhang D."/>
            <person name="Ding G."/>
            <person name="Shi L."/>
            <person name="Hou Q."/>
            <person name="Ye Y."/>
            <person name="Xu Y."/>
            <person name="Zhou H."/>
            <person name="Xiong C."/>
            <person name="Li S."/>
            <person name="Yu J."/>
            <person name="Hong S."/>
            <person name="Yu X."/>
            <person name="Zou P."/>
            <person name="Chen C."/>
            <person name="Chang X."/>
            <person name="Wang W."/>
            <person name="Lv Y."/>
            <person name="Sun Y."/>
            <person name="Ma L."/>
            <person name="Shen B."/>
            <person name="Zhu C."/>
        </authorList>
    </citation>
    <scope>NUCLEOTIDE SEQUENCE [LARGE SCALE GENOMIC DNA]</scope>
</reference>
<dbReference type="VEuPathDB" id="VectorBase:ASIC003666"/>
<accession>A0A084VEY5</accession>
<evidence type="ECO:0000256" key="1">
    <source>
        <dbReference type="SAM" id="MobiDB-lite"/>
    </source>
</evidence>
<dbReference type="EnsemblMetazoa" id="ASIC003666-RA">
    <property type="protein sequence ID" value="ASIC003666-PA"/>
    <property type="gene ID" value="ASIC003666"/>
</dbReference>
<sequence>MEYDSSSSGAAQQDRLFSPEAYVTTTTNQRQLENGMRRGKNFPSPAPPSEERITSHPTTNWPLFLWFASGACGWSSFLPSPPHHVLATRILRKVGKLSLSD</sequence>
<dbReference type="EMBL" id="ATLV01012350">
    <property type="status" value="NOT_ANNOTATED_CDS"/>
    <property type="molecule type" value="Genomic_DNA"/>
</dbReference>
<protein>
    <submittedName>
        <fullName evidence="2 3">Polyprotein, core/E1 region</fullName>
    </submittedName>
</protein>
<evidence type="ECO:0000313" key="3">
    <source>
        <dbReference type="EnsemblMetazoa" id="ASIC003666-PA"/>
    </source>
</evidence>
<dbReference type="EMBL" id="KE524784">
    <property type="protein sequence ID" value="KFB36529.1"/>
    <property type="molecule type" value="Genomic_DNA"/>
</dbReference>
<name>A0A084VEY5_ANOSI</name>